<dbReference type="Proteomes" id="UP000789508">
    <property type="component" value="Unassembled WGS sequence"/>
</dbReference>
<feature type="compositionally biased region" description="Low complexity" evidence="1">
    <location>
        <begin position="628"/>
        <end position="647"/>
    </location>
</feature>
<keyword evidence="3" id="KW-1185">Reference proteome</keyword>
<feature type="region of interest" description="Disordered" evidence="1">
    <location>
        <begin position="617"/>
        <end position="654"/>
    </location>
</feature>
<feature type="region of interest" description="Disordered" evidence="1">
    <location>
        <begin position="481"/>
        <end position="523"/>
    </location>
</feature>
<proteinExistence type="predicted"/>
<dbReference type="AlphaFoldDB" id="A0A9N8Z894"/>
<protein>
    <submittedName>
        <fullName evidence="2">5029_t:CDS:1</fullName>
    </submittedName>
</protein>
<evidence type="ECO:0000313" key="3">
    <source>
        <dbReference type="Proteomes" id="UP000789508"/>
    </source>
</evidence>
<dbReference type="OrthoDB" id="2413468at2759"/>
<sequence length="744" mass="81317">MAFVDLQVLAELKELERAIVETGLNNTGISKELMHDGNITPVSQEDSNKLTNEMEINVLHHQTTINGSTAIDTITANNNSSDTAISLLIEPPTPTSDTMLSTSSFMTRISSPLKQSYIPEVILEESDDEELQNSNDEELLNNKKSSETRELKNKISFDDDFINQQIDKLQNQLKLSSAVPSDSVQIELASPELLSTNDQLHKENVVVESEDSLQPGLNESPPEPPNTEPQKSPLDPVDRLKEILLLQNSTSNSLDLPNLNVQQFTTPPIALEESNSNKNFSKLEQINEKDESSLSELSTTFLGVPLSTDINNTDIPLSKIFEDPVPSSNLEENKGDTFAMPDLINELSLIQNSVDGLSITDTSLDEHLNESKSIDQSTLSQNSEIDQKSFDNTSSTDSANSSKQNLDELSSLSVDSKSLSVNAESIKNRKVPVALDMSDIKNMKIRKHRINAYVQKTLSLNQEKTGLALWLCLNIKNDPSPLYDSLKSNRNRSSNSLSRKSSKSTTSSAPSSTPTAKVYSNPKASLSSLSQITTNSISLDNTPFVTPTSSLTTSSSKSSKSSKSSRTSLNISIQTSSLRLRPNSPPSSPRGKASPFLSLSALNRRGSFSKVTRPITFMPPSITNGPLSNSSSVSLQSIPKSPQSTSPTTPPKKQRRFSFQSVSSRFNFSSLNSSSSSFTTTIEESNDASAVEVDDNALDKLCDVLPNADRDILHKYLQKAGGKDDLMAVGLYMKDYKNGEIGKY</sequence>
<feature type="compositionally biased region" description="Low complexity" evidence="1">
    <location>
        <begin position="548"/>
        <end position="568"/>
    </location>
</feature>
<feature type="region of interest" description="Disordered" evidence="1">
    <location>
        <begin position="207"/>
        <end position="234"/>
    </location>
</feature>
<comment type="caution">
    <text evidence="2">The sequence shown here is derived from an EMBL/GenBank/DDBJ whole genome shotgun (WGS) entry which is preliminary data.</text>
</comment>
<reference evidence="2" key="1">
    <citation type="submission" date="2021-06" db="EMBL/GenBank/DDBJ databases">
        <authorList>
            <person name="Kallberg Y."/>
            <person name="Tangrot J."/>
            <person name="Rosling A."/>
        </authorList>
    </citation>
    <scope>NUCLEOTIDE SEQUENCE</scope>
    <source>
        <strain evidence="2">FL130A</strain>
    </source>
</reference>
<name>A0A9N8Z894_9GLOM</name>
<feature type="compositionally biased region" description="Low complexity" evidence="1">
    <location>
        <begin position="390"/>
        <end position="409"/>
    </location>
</feature>
<evidence type="ECO:0000313" key="2">
    <source>
        <dbReference type="EMBL" id="CAG8480163.1"/>
    </source>
</evidence>
<gene>
    <name evidence="2" type="ORF">ALEPTO_LOCUS2447</name>
</gene>
<evidence type="ECO:0000256" key="1">
    <source>
        <dbReference type="SAM" id="MobiDB-lite"/>
    </source>
</evidence>
<feature type="region of interest" description="Disordered" evidence="1">
    <location>
        <begin position="543"/>
        <end position="598"/>
    </location>
</feature>
<feature type="compositionally biased region" description="Acidic residues" evidence="1">
    <location>
        <begin position="126"/>
        <end position="139"/>
    </location>
</feature>
<feature type="region of interest" description="Disordered" evidence="1">
    <location>
        <begin position="126"/>
        <end position="148"/>
    </location>
</feature>
<dbReference type="EMBL" id="CAJVPS010000357">
    <property type="protein sequence ID" value="CAG8480163.1"/>
    <property type="molecule type" value="Genomic_DNA"/>
</dbReference>
<feature type="region of interest" description="Disordered" evidence="1">
    <location>
        <begin position="370"/>
        <end position="409"/>
    </location>
</feature>
<feature type="compositionally biased region" description="Polar residues" evidence="1">
    <location>
        <begin position="374"/>
        <end position="384"/>
    </location>
</feature>
<feature type="compositionally biased region" description="Low complexity" evidence="1">
    <location>
        <begin position="485"/>
        <end position="517"/>
    </location>
</feature>
<organism evidence="2 3">
    <name type="scientific">Ambispora leptoticha</name>
    <dbReference type="NCBI Taxonomy" id="144679"/>
    <lineage>
        <taxon>Eukaryota</taxon>
        <taxon>Fungi</taxon>
        <taxon>Fungi incertae sedis</taxon>
        <taxon>Mucoromycota</taxon>
        <taxon>Glomeromycotina</taxon>
        <taxon>Glomeromycetes</taxon>
        <taxon>Archaeosporales</taxon>
        <taxon>Ambisporaceae</taxon>
        <taxon>Ambispora</taxon>
    </lineage>
</organism>
<accession>A0A9N8Z894</accession>